<sequence length="187" mass="20098">MPTPTSLEWILARCSSIHDIDASGCGQFSDNVLLALSDLPIKVLRMHGCWRVGGHGAHSAIFKFAKRDLACSGALCGLQVLDLSHMDKLSAGHGQPDATAEIAQALYVGLEAVAKGCPRLIKLAVGGPSFSWREDKGLAAFKGLKHLTISRRTRCTDSSLVKVLEQHPVLESFRLSAATASPRRLSR</sequence>
<dbReference type="Gene3D" id="3.80.10.10">
    <property type="entry name" value="Ribonuclease Inhibitor"/>
    <property type="match status" value="1"/>
</dbReference>
<dbReference type="InterPro" id="IPR032675">
    <property type="entry name" value="LRR_dom_sf"/>
</dbReference>
<dbReference type="Proteomes" id="UP001491310">
    <property type="component" value="Unassembled WGS sequence"/>
</dbReference>
<gene>
    <name evidence="2" type="ORF">WJX75_002843</name>
</gene>
<protein>
    <recommendedName>
        <fullName evidence="4">RNI-like protein</fullName>
    </recommendedName>
</protein>
<proteinExistence type="predicted"/>
<keyword evidence="3" id="KW-1185">Reference proteome</keyword>
<evidence type="ECO:0000256" key="1">
    <source>
        <dbReference type="ARBA" id="ARBA00004430"/>
    </source>
</evidence>
<organism evidence="2 3">
    <name type="scientific">Coccomyxa subellipsoidea</name>
    <dbReference type="NCBI Taxonomy" id="248742"/>
    <lineage>
        <taxon>Eukaryota</taxon>
        <taxon>Viridiplantae</taxon>
        <taxon>Chlorophyta</taxon>
        <taxon>core chlorophytes</taxon>
        <taxon>Trebouxiophyceae</taxon>
        <taxon>Trebouxiophyceae incertae sedis</taxon>
        <taxon>Coccomyxaceae</taxon>
        <taxon>Coccomyxa</taxon>
    </lineage>
</organism>
<evidence type="ECO:0000313" key="3">
    <source>
        <dbReference type="Proteomes" id="UP001491310"/>
    </source>
</evidence>
<dbReference type="EMBL" id="JALJOT010000012">
    <property type="protein sequence ID" value="KAK9904807.1"/>
    <property type="molecule type" value="Genomic_DNA"/>
</dbReference>
<comment type="caution">
    <text evidence="2">The sequence shown here is derived from an EMBL/GenBank/DDBJ whole genome shotgun (WGS) entry which is preliminary data.</text>
</comment>
<comment type="subcellular location">
    <subcellularLocation>
        <location evidence="1">Cytoplasm</location>
        <location evidence="1">Cytoskeleton</location>
        <location evidence="1">Cilium axoneme</location>
    </subcellularLocation>
</comment>
<evidence type="ECO:0008006" key="4">
    <source>
        <dbReference type="Google" id="ProtNLM"/>
    </source>
</evidence>
<reference evidence="2 3" key="1">
    <citation type="journal article" date="2024" name="Nat. Commun.">
        <title>Phylogenomics reveals the evolutionary origins of lichenization in chlorophyte algae.</title>
        <authorList>
            <person name="Puginier C."/>
            <person name="Libourel C."/>
            <person name="Otte J."/>
            <person name="Skaloud P."/>
            <person name="Haon M."/>
            <person name="Grisel S."/>
            <person name="Petersen M."/>
            <person name="Berrin J.G."/>
            <person name="Delaux P.M."/>
            <person name="Dal Grande F."/>
            <person name="Keller J."/>
        </authorList>
    </citation>
    <scope>NUCLEOTIDE SEQUENCE [LARGE SCALE GENOMIC DNA]</scope>
    <source>
        <strain evidence="2 3">SAG 216-7</strain>
    </source>
</reference>
<dbReference type="SUPFAM" id="SSF52047">
    <property type="entry name" value="RNI-like"/>
    <property type="match status" value="1"/>
</dbReference>
<accession>A0ABR2YG69</accession>
<evidence type="ECO:0000313" key="2">
    <source>
        <dbReference type="EMBL" id="KAK9904807.1"/>
    </source>
</evidence>
<name>A0ABR2YG69_9CHLO</name>